<feature type="compositionally biased region" description="Low complexity" evidence="2">
    <location>
        <begin position="248"/>
        <end position="260"/>
    </location>
</feature>
<organism evidence="3 4">
    <name type="scientific">Filobasidium floriforme</name>
    <dbReference type="NCBI Taxonomy" id="5210"/>
    <lineage>
        <taxon>Eukaryota</taxon>
        <taxon>Fungi</taxon>
        <taxon>Dikarya</taxon>
        <taxon>Basidiomycota</taxon>
        <taxon>Agaricomycotina</taxon>
        <taxon>Tremellomycetes</taxon>
        <taxon>Filobasidiales</taxon>
        <taxon>Filobasidiaceae</taxon>
        <taxon>Filobasidium</taxon>
    </lineage>
</organism>
<dbReference type="Pfam" id="PF12400">
    <property type="entry name" value="STIMATE"/>
    <property type="match status" value="1"/>
</dbReference>
<dbReference type="GO" id="GO:0006506">
    <property type="term" value="P:GPI anchor biosynthetic process"/>
    <property type="evidence" value="ECO:0007669"/>
    <property type="project" value="UniProtKB-KW"/>
</dbReference>
<protein>
    <recommendedName>
        <fullName evidence="1">Post-GPI attachment to proteins factor 3</fullName>
    </recommendedName>
</protein>
<dbReference type="Proteomes" id="UP000812966">
    <property type="component" value="Unassembled WGS sequence"/>
</dbReference>
<feature type="region of interest" description="Disordered" evidence="2">
    <location>
        <begin position="197"/>
        <end position="260"/>
    </location>
</feature>
<reference evidence="3" key="1">
    <citation type="submission" date="2020-04" db="EMBL/GenBank/DDBJ databases">
        <title>Analysis of mating type loci in Filobasidium floriforme.</title>
        <authorList>
            <person name="Nowrousian M."/>
        </authorList>
    </citation>
    <scope>NUCLEOTIDE SEQUENCE</scope>
    <source>
        <strain evidence="3">CBS 6242</strain>
    </source>
</reference>
<keyword evidence="1" id="KW-0337">GPI-anchor biosynthesis</keyword>
<gene>
    <name evidence="3" type="ORF">FFLO_00729</name>
</gene>
<keyword evidence="1" id="KW-1133">Transmembrane helix</keyword>
<keyword evidence="4" id="KW-1185">Reference proteome</keyword>
<dbReference type="InterPro" id="IPR007217">
    <property type="entry name" value="Per1-like"/>
</dbReference>
<feature type="compositionally biased region" description="Acidic residues" evidence="2">
    <location>
        <begin position="208"/>
        <end position="219"/>
    </location>
</feature>
<keyword evidence="1" id="KW-0812">Transmembrane</keyword>
<dbReference type="InterPro" id="IPR022127">
    <property type="entry name" value="STIMATE/YPL162C"/>
</dbReference>
<accession>A0A8K0NTJ4</accession>
<feature type="transmembrane region" description="Helical" evidence="1">
    <location>
        <begin position="69"/>
        <end position="88"/>
    </location>
</feature>
<dbReference type="EMBL" id="JABELV010000008">
    <property type="protein sequence ID" value="KAG7571377.1"/>
    <property type="molecule type" value="Genomic_DNA"/>
</dbReference>
<comment type="similarity">
    <text evidence="1">Belongs to the PGAP3 family.</text>
</comment>
<proteinExistence type="inferred from homology"/>
<dbReference type="GO" id="GO:0005789">
    <property type="term" value="C:endoplasmic reticulum membrane"/>
    <property type="evidence" value="ECO:0007669"/>
    <property type="project" value="UniProtKB-SubCell"/>
</dbReference>
<dbReference type="AlphaFoldDB" id="A0A8K0NTJ4"/>
<feature type="transmembrane region" description="Helical" evidence="1">
    <location>
        <begin position="120"/>
        <end position="141"/>
    </location>
</feature>
<comment type="caution">
    <text evidence="3">The sequence shown here is derived from an EMBL/GenBank/DDBJ whole genome shotgun (WGS) entry which is preliminary data.</text>
</comment>
<comment type="function">
    <text evidence="1">Involved in the lipid remodeling steps of GPI-anchor maturation.</text>
</comment>
<dbReference type="PANTHER" id="PTHR31735">
    <property type="entry name" value="VACUOLAR MEMBRANE PROTEIN YPL162C"/>
    <property type="match status" value="1"/>
</dbReference>
<evidence type="ECO:0000256" key="2">
    <source>
        <dbReference type="SAM" id="MobiDB-lite"/>
    </source>
</evidence>
<feature type="compositionally biased region" description="Basic residues" evidence="2">
    <location>
        <begin position="227"/>
        <end position="237"/>
    </location>
</feature>
<name>A0A8K0NTJ4_9TREE</name>
<keyword evidence="1" id="KW-0472">Membrane</keyword>
<evidence type="ECO:0000256" key="1">
    <source>
        <dbReference type="RuleBase" id="RU365066"/>
    </source>
</evidence>
<comment type="subcellular location">
    <subcellularLocation>
        <location evidence="1">Endoplasmic reticulum membrane</location>
        <topology evidence="1">Multi-pass membrane protein</topology>
    </subcellularLocation>
</comment>
<feature type="transmembrane region" description="Helical" evidence="1">
    <location>
        <begin position="39"/>
        <end position="57"/>
    </location>
</feature>
<comment type="caution">
    <text evidence="1">Lacks conserved residue(s) required for the propagation of feature annotation.</text>
</comment>
<dbReference type="PANTHER" id="PTHR31735:SF1">
    <property type="entry name" value="VACUOLAR MEMBRANE PROTEIN YPL162C"/>
    <property type="match status" value="1"/>
</dbReference>
<sequence length="456" mass="50611">MGVFVVLSLVVKRQYEGDAKKGIPRRRWRVWSMDVGKQLIGQGFVHFLNVWISAGVASHEGDINPCSLYFLNVLIDTTIGVLFLYLAIQGFTWTCERIFGQKPGFRSGVYGDPPSYKPQLAIYLVSLTLMKIGVILLFYLCAEKLLLPFAGWLIGWMGEDVQVIVVMAVFPLIMNVLQFCLVDSLIKGRRPADEVGMQAAATPKDANEPDEQAEHDEYDQPVYSSRPHSRASSHRTFRGQDPDPNLLSPRPSSPTTSARAPLLTTASRRASPFSSPTSPNLVLGVVLAIVCMMPMVAASSGDRLPAFQSCLSQCVSNRCTPDSPPLDAMLRLFRWSCRGDCAYHCTHSVTSGLLLLASSSASSPSARPVVHQFYGKWPFWRLAGIQEPASVLFSLGNAWVHYKGLRKVRTRIKNGTGVHLKGWVMALAIVQMNTWFWSAVFHTRGMSRDAGRHRHN</sequence>
<dbReference type="Pfam" id="PF04080">
    <property type="entry name" value="Per1"/>
    <property type="match status" value="1"/>
</dbReference>
<evidence type="ECO:0000313" key="4">
    <source>
        <dbReference type="Proteomes" id="UP000812966"/>
    </source>
</evidence>
<evidence type="ECO:0000313" key="3">
    <source>
        <dbReference type="EMBL" id="KAG7571377.1"/>
    </source>
</evidence>
<keyword evidence="1" id="KW-0256">Endoplasmic reticulum</keyword>